<proteinExistence type="predicted"/>
<evidence type="ECO:0000313" key="1">
    <source>
        <dbReference type="EMBL" id="OHA58240.1"/>
    </source>
</evidence>
<organism evidence="1 2">
    <name type="scientific">Candidatus Vogelbacteria bacterium RIFOXYD1_FULL_44_32</name>
    <dbReference type="NCBI Taxonomy" id="1802438"/>
    <lineage>
        <taxon>Bacteria</taxon>
        <taxon>Candidatus Vogeliibacteriota</taxon>
    </lineage>
</organism>
<protein>
    <submittedName>
        <fullName evidence="1">Uncharacterized protein</fullName>
    </submittedName>
</protein>
<dbReference type="InterPro" id="IPR028978">
    <property type="entry name" value="Chorismate_lyase_/UTRA_dom_sf"/>
</dbReference>
<reference evidence="1 2" key="1">
    <citation type="journal article" date="2016" name="Nat. Commun.">
        <title>Thousands of microbial genomes shed light on interconnected biogeochemical processes in an aquifer system.</title>
        <authorList>
            <person name="Anantharaman K."/>
            <person name="Brown C.T."/>
            <person name="Hug L.A."/>
            <person name="Sharon I."/>
            <person name="Castelle C.J."/>
            <person name="Probst A.J."/>
            <person name="Thomas B.C."/>
            <person name="Singh A."/>
            <person name="Wilkins M.J."/>
            <person name="Karaoz U."/>
            <person name="Brodie E.L."/>
            <person name="Williams K.H."/>
            <person name="Hubbard S.S."/>
            <person name="Banfield J.F."/>
        </authorList>
    </citation>
    <scope>NUCLEOTIDE SEQUENCE [LARGE SCALE GENOMIC DNA]</scope>
</reference>
<dbReference type="Proteomes" id="UP000177043">
    <property type="component" value="Unassembled WGS sequence"/>
</dbReference>
<dbReference type="Gene3D" id="3.40.1410.10">
    <property type="entry name" value="Chorismate lyase-like"/>
    <property type="match status" value="1"/>
</dbReference>
<evidence type="ECO:0000313" key="2">
    <source>
        <dbReference type="Proteomes" id="UP000177043"/>
    </source>
</evidence>
<dbReference type="AlphaFoldDB" id="A0A1G2QCE7"/>
<dbReference type="EMBL" id="MHTJ01000004">
    <property type="protein sequence ID" value="OHA58240.1"/>
    <property type="molecule type" value="Genomic_DNA"/>
</dbReference>
<sequence>MIDMENNFQHFPLTEKLHTDVLEEKYGPVRAEVLRHDNEIREVHIVDESGVSRTYALTFLTFDKNNKEIAEIDQEIKNGGLIGKTFRDHGYEIRKNVIHVYTVELPDWLKSRFENESNEAKARLSEFYAKKKDESPLIYGIVTEIYSPDFREPEINNIDTKQDNPSTNAFELVGITKGEIWDRIGDGNLWSGLQEKLDRAKELAKTEENNLAERVARYLNKDN</sequence>
<accession>A0A1G2QCE7</accession>
<comment type="caution">
    <text evidence="1">The sequence shown here is derived from an EMBL/GenBank/DDBJ whole genome shotgun (WGS) entry which is preliminary data.</text>
</comment>
<gene>
    <name evidence="1" type="ORF">A2571_03210</name>
</gene>
<name>A0A1G2QCE7_9BACT</name>
<dbReference type="SUPFAM" id="SSF64288">
    <property type="entry name" value="Chorismate lyase-like"/>
    <property type="match status" value="1"/>
</dbReference>
<dbReference type="STRING" id="1802438.A2571_03210"/>